<reference evidence="7" key="5">
    <citation type="submission" date="2018-04" db="UniProtKB">
        <authorList>
            <consortium name="EnsemblFungi"/>
        </authorList>
    </citation>
    <scope>IDENTIFICATION</scope>
    <source>
        <strain evidence="7">R3-111a-1</strain>
    </source>
</reference>
<feature type="domain" description="SLS1 second KH" evidence="4">
    <location>
        <begin position="344"/>
        <end position="410"/>
    </location>
</feature>
<dbReference type="GO" id="GO:0005743">
    <property type="term" value="C:mitochondrial inner membrane"/>
    <property type="evidence" value="ECO:0007669"/>
    <property type="project" value="InterPro"/>
</dbReference>
<dbReference type="Pfam" id="PF20776">
    <property type="entry name" value="SLS1_N"/>
    <property type="match status" value="1"/>
</dbReference>
<evidence type="ECO:0000313" key="6">
    <source>
        <dbReference type="EMBL" id="EJT74412.1"/>
    </source>
</evidence>
<feature type="region of interest" description="Disordered" evidence="1">
    <location>
        <begin position="41"/>
        <end position="84"/>
    </location>
</feature>
<evidence type="ECO:0000313" key="7">
    <source>
        <dbReference type="EnsemblFungi" id="EJT74412"/>
    </source>
</evidence>
<sequence length="792" mass="87237">MIRRGTTAGGFVCLRCQFWPPRAKFQWSSAAAWYAQVRGNSTAADGPPRDGAHKRDANGDKPSVNGSPQQAPGARRSDGRVYTTRGTLVQPRIEGLDFDVLGKRGETIVMMDLGKRTKREFPPLILEVAEAETGLEDDQDIWGSALDLEAPTTEAEVQANIDELRPADVRILIQRDFDVIVDALRGGFTVAQLVRYIGANRKDIGANRKHRASVATPAADPDAPWILQRLAWEPQPPSTQQKPDTGKKLLVSELMRVCWGISIQEHVDGPGYMDIFLRDPEFSLLLVGNMSWLQVISRIYLRKVGGRIELRRSSRMLRIYSPKAIADTILAAINQVLRTTTTQTIDLRPIAPGKIPHESLERLGQLTNSHIRQRVASGKFDVSWIERNRPERDQTFEKTRDVVFRHLMSAYGSDAPSLSLPMAVVGPLLEGPEMARLVSERGLQNLSLPWNAPSGSWARFVRPVSSATTKSADVNLPPNLVSWLIRPQGDDTRTPPPQPSATSVSDPTGLPTIGHWALAKTSTHAIFGHILHWTEENDVISQPSTILPSDTSSPRILSTTTPPLFGRAFSKAAFCGPTSSQLVIRLVPSPNGSAAVHAPTLELRVRMINSLVADIKSLRALHNTYDFDLLLPDHPVDARITQKQVSELRRLGDPLDAHPVVLPLVDFLGQSEISPAEGVFKTPSLVKGMTVPVRLGHGAALGAGDESGLLTLDYLFAGLEVRHQAVTSFRDRSLAYTTIVSDGFTPQRVEVSMQASPWREPNPFKEGSEYVAERFVADVLKVAQGNMFQWFL</sequence>
<evidence type="ECO:0000313" key="8">
    <source>
        <dbReference type="Proteomes" id="UP000006039"/>
    </source>
</evidence>
<evidence type="ECO:0000256" key="1">
    <source>
        <dbReference type="SAM" id="MobiDB-lite"/>
    </source>
</evidence>
<keyword evidence="8" id="KW-1185">Reference proteome</keyword>
<dbReference type="Pfam" id="PF14611">
    <property type="entry name" value="KH_SLS1_1"/>
    <property type="match status" value="1"/>
</dbReference>
<dbReference type="VEuPathDB" id="FungiDB:GGTG_08253"/>
<feature type="domain" description="SLS1 N-terminal" evidence="3">
    <location>
        <begin position="152"/>
        <end position="264"/>
    </location>
</feature>
<evidence type="ECO:0000259" key="4">
    <source>
        <dbReference type="Pfam" id="PF20777"/>
    </source>
</evidence>
<dbReference type="InterPro" id="IPR032741">
    <property type="entry name" value="Sls1_KH-1"/>
</dbReference>
<name>J3P416_GAET3</name>
<feature type="region of interest" description="Disordered" evidence="1">
    <location>
        <begin position="486"/>
        <end position="507"/>
    </location>
</feature>
<reference evidence="8" key="1">
    <citation type="submission" date="2010-07" db="EMBL/GenBank/DDBJ databases">
        <title>The genome sequence of Gaeumannomyces graminis var. tritici strain R3-111a-1.</title>
        <authorList>
            <consortium name="The Broad Institute Genome Sequencing Platform"/>
            <person name="Ma L.-J."/>
            <person name="Dead R."/>
            <person name="Young S."/>
            <person name="Zeng Q."/>
            <person name="Koehrsen M."/>
            <person name="Alvarado L."/>
            <person name="Berlin A."/>
            <person name="Chapman S.B."/>
            <person name="Chen Z."/>
            <person name="Freedman E."/>
            <person name="Gellesch M."/>
            <person name="Goldberg J."/>
            <person name="Griggs A."/>
            <person name="Gujja S."/>
            <person name="Heilman E.R."/>
            <person name="Heiman D."/>
            <person name="Hepburn T."/>
            <person name="Howarth C."/>
            <person name="Jen D."/>
            <person name="Larson L."/>
            <person name="Mehta T."/>
            <person name="Neiman D."/>
            <person name="Pearson M."/>
            <person name="Roberts A."/>
            <person name="Saif S."/>
            <person name="Shea T."/>
            <person name="Shenoy N."/>
            <person name="Sisk P."/>
            <person name="Stolte C."/>
            <person name="Sykes S."/>
            <person name="Walk T."/>
            <person name="White J."/>
            <person name="Yandava C."/>
            <person name="Haas B."/>
            <person name="Nusbaum C."/>
            <person name="Birren B."/>
        </authorList>
    </citation>
    <scope>NUCLEOTIDE SEQUENCE [LARGE SCALE GENOMIC DNA]</scope>
    <source>
        <strain evidence="8">R3-111a-1</strain>
    </source>
</reference>
<dbReference type="Proteomes" id="UP000006039">
    <property type="component" value="Unassembled WGS sequence"/>
</dbReference>
<reference evidence="7" key="4">
    <citation type="journal article" date="2015" name="G3 (Bethesda)">
        <title>Genome sequences of three phytopathogenic species of the Magnaporthaceae family of fungi.</title>
        <authorList>
            <person name="Okagaki L.H."/>
            <person name="Nunes C.C."/>
            <person name="Sailsbery J."/>
            <person name="Clay B."/>
            <person name="Brown D."/>
            <person name="John T."/>
            <person name="Oh Y."/>
            <person name="Young N."/>
            <person name="Fitzgerald M."/>
            <person name="Haas B.J."/>
            <person name="Zeng Q."/>
            <person name="Young S."/>
            <person name="Adiconis X."/>
            <person name="Fan L."/>
            <person name="Levin J.Z."/>
            <person name="Mitchell T.K."/>
            <person name="Okubara P.A."/>
            <person name="Farman M.L."/>
            <person name="Kohn L.M."/>
            <person name="Birren B."/>
            <person name="Ma L.-J."/>
            <person name="Dean R.A."/>
        </authorList>
    </citation>
    <scope>NUCLEOTIDE SEQUENCE</scope>
    <source>
        <strain evidence="7">R3-111a-1</strain>
    </source>
</reference>
<feature type="compositionally biased region" description="Basic and acidic residues" evidence="1">
    <location>
        <begin position="47"/>
        <end position="59"/>
    </location>
</feature>
<reference evidence="6" key="2">
    <citation type="submission" date="2010-07" db="EMBL/GenBank/DDBJ databases">
        <authorList>
            <consortium name="The Broad Institute Genome Sequencing Platform"/>
            <consortium name="Broad Institute Genome Sequencing Center for Infectious Disease"/>
            <person name="Ma L.-J."/>
            <person name="Dead R."/>
            <person name="Young S."/>
            <person name="Zeng Q."/>
            <person name="Koehrsen M."/>
            <person name="Alvarado L."/>
            <person name="Berlin A."/>
            <person name="Chapman S.B."/>
            <person name="Chen Z."/>
            <person name="Freedman E."/>
            <person name="Gellesch M."/>
            <person name="Goldberg J."/>
            <person name="Griggs A."/>
            <person name="Gujja S."/>
            <person name="Heilman E.R."/>
            <person name="Heiman D."/>
            <person name="Hepburn T."/>
            <person name="Howarth C."/>
            <person name="Jen D."/>
            <person name="Larson L."/>
            <person name="Mehta T."/>
            <person name="Neiman D."/>
            <person name="Pearson M."/>
            <person name="Roberts A."/>
            <person name="Saif S."/>
            <person name="Shea T."/>
            <person name="Shenoy N."/>
            <person name="Sisk P."/>
            <person name="Stolte C."/>
            <person name="Sykes S."/>
            <person name="Walk T."/>
            <person name="White J."/>
            <person name="Yandava C."/>
            <person name="Haas B."/>
            <person name="Nusbaum C."/>
            <person name="Birren B."/>
        </authorList>
    </citation>
    <scope>NUCLEOTIDE SEQUENCE</scope>
    <source>
        <strain evidence="6">R3-111a-1</strain>
    </source>
</reference>
<dbReference type="InterPro" id="IPR048400">
    <property type="entry name" value="SLS1_N"/>
</dbReference>
<evidence type="ECO:0000259" key="2">
    <source>
        <dbReference type="Pfam" id="PF14611"/>
    </source>
</evidence>
<dbReference type="AlphaFoldDB" id="J3P416"/>
<evidence type="ECO:0000259" key="3">
    <source>
        <dbReference type="Pfam" id="PF20776"/>
    </source>
</evidence>
<evidence type="ECO:0000259" key="5">
    <source>
        <dbReference type="Pfam" id="PF20778"/>
    </source>
</evidence>
<dbReference type="OrthoDB" id="5392646at2759"/>
<dbReference type="GeneID" id="20348711"/>
<dbReference type="HOGENOM" id="CLU_011385_0_0_1"/>
<feature type="domain" description="SLS1 C-terminal" evidence="5">
    <location>
        <begin position="447"/>
        <end position="781"/>
    </location>
</feature>
<dbReference type="Pfam" id="PF20777">
    <property type="entry name" value="KH_SLS1_2"/>
    <property type="match status" value="1"/>
</dbReference>
<accession>J3P416</accession>
<dbReference type="EnsemblFungi" id="EJT74412">
    <property type="protein sequence ID" value="EJT74412"/>
    <property type="gene ID" value="GGTG_08253"/>
</dbReference>
<dbReference type="Pfam" id="PF20778">
    <property type="entry name" value="SLS1_C"/>
    <property type="match status" value="1"/>
</dbReference>
<feature type="domain" description="SLS1 first KH" evidence="2">
    <location>
        <begin position="270"/>
        <end position="338"/>
    </location>
</feature>
<proteinExistence type="predicted"/>
<dbReference type="EMBL" id="GL385398">
    <property type="protein sequence ID" value="EJT74412.1"/>
    <property type="molecule type" value="Genomic_DNA"/>
</dbReference>
<dbReference type="InterPro" id="IPR048748">
    <property type="entry name" value="SLS1_KH2"/>
</dbReference>
<dbReference type="InterPro" id="IPR048401">
    <property type="entry name" value="SLS1_C"/>
</dbReference>
<reference evidence="6" key="3">
    <citation type="submission" date="2010-09" db="EMBL/GenBank/DDBJ databases">
        <title>Annotation of Gaeumannomyces graminis var. tritici R3-111a-1.</title>
        <authorList>
            <consortium name="The Broad Institute Genome Sequencing Platform"/>
            <person name="Ma L.-J."/>
            <person name="Dead R."/>
            <person name="Young S.K."/>
            <person name="Zeng Q."/>
            <person name="Gargeya S."/>
            <person name="Fitzgerald M."/>
            <person name="Haas B."/>
            <person name="Abouelleil A."/>
            <person name="Alvarado L."/>
            <person name="Arachchi H.M."/>
            <person name="Berlin A."/>
            <person name="Brown A."/>
            <person name="Chapman S.B."/>
            <person name="Chen Z."/>
            <person name="Dunbar C."/>
            <person name="Freedman E."/>
            <person name="Gearin G."/>
            <person name="Gellesch M."/>
            <person name="Goldberg J."/>
            <person name="Griggs A."/>
            <person name="Gujja S."/>
            <person name="Heiman D."/>
            <person name="Howarth C."/>
            <person name="Larson L."/>
            <person name="Lui A."/>
            <person name="MacDonald P.J.P."/>
            <person name="Mehta T."/>
            <person name="Montmayeur A."/>
            <person name="Murphy C."/>
            <person name="Neiman D."/>
            <person name="Pearson M."/>
            <person name="Priest M."/>
            <person name="Roberts A."/>
            <person name="Saif S."/>
            <person name="Shea T."/>
            <person name="Shenoy N."/>
            <person name="Sisk P."/>
            <person name="Stolte C."/>
            <person name="Sykes S."/>
            <person name="Yandava C."/>
            <person name="Wortman J."/>
            <person name="Nusbaum C."/>
            <person name="Birren B."/>
        </authorList>
    </citation>
    <scope>NUCLEOTIDE SEQUENCE</scope>
    <source>
        <strain evidence="6">R3-111a-1</strain>
    </source>
</reference>
<protein>
    <submittedName>
        <fullName evidence="6 7">Uncharacterized protein</fullName>
    </submittedName>
</protein>
<dbReference type="RefSeq" id="XP_009224356.1">
    <property type="nucleotide sequence ID" value="XM_009226092.1"/>
</dbReference>
<organism evidence="6">
    <name type="scientific">Gaeumannomyces tritici (strain R3-111a-1)</name>
    <name type="common">Wheat and barley take-all root rot fungus</name>
    <name type="synonym">Gaeumannomyces graminis var. tritici</name>
    <dbReference type="NCBI Taxonomy" id="644352"/>
    <lineage>
        <taxon>Eukaryota</taxon>
        <taxon>Fungi</taxon>
        <taxon>Dikarya</taxon>
        <taxon>Ascomycota</taxon>
        <taxon>Pezizomycotina</taxon>
        <taxon>Sordariomycetes</taxon>
        <taxon>Sordariomycetidae</taxon>
        <taxon>Magnaporthales</taxon>
        <taxon>Magnaporthaceae</taxon>
        <taxon>Gaeumannomyces</taxon>
    </lineage>
</organism>
<gene>
    <name evidence="7" type="primary">20348711</name>
    <name evidence="6" type="ORF">GGTG_08253</name>
</gene>
<dbReference type="eggNOG" id="ENOG502S4E9">
    <property type="taxonomic scope" value="Eukaryota"/>
</dbReference>